<name>X0TUN8_9ZZZZ</name>
<sequence length="166" mass="18795">QSAVLFADDIKRKLKSDFRGFDELEIWGDPSGDYPGEQIEDTAMDILRAKGIPVQSCDTNVFTMRREAVTAQLTRLTITGRPGMAVSPKARVFRKGMLGGYQYKRVQVVGDMRFHDKPNKNIYSHICEAGQYLFLGAGEGDALVIREIPNRVTHVNRHQKRIRRTA</sequence>
<reference evidence="1" key="1">
    <citation type="journal article" date="2014" name="Front. Microbiol.">
        <title>High frequency of phylogenetically diverse reductive dehalogenase-homologous genes in deep subseafloor sedimentary metagenomes.</title>
        <authorList>
            <person name="Kawai M."/>
            <person name="Futagami T."/>
            <person name="Toyoda A."/>
            <person name="Takaki Y."/>
            <person name="Nishi S."/>
            <person name="Hori S."/>
            <person name="Arai W."/>
            <person name="Tsubouchi T."/>
            <person name="Morono Y."/>
            <person name="Uchiyama I."/>
            <person name="Ito T."/>
            <person name="Fujiyama A."/>
            <person name="Inagaki F."/>
            <person name="Takami H."/>
        </authorList>
    </citation>
    <scope>NUCLEOTIDE SEQUENCE</scope>
    <source>
        <strain evidence="1">Expedition CK06-06</strain>
    </source>
</reference>
<evidence type="ECO:0000313" key="1">
    <source>
        <dbReference type="EMBL" id="GAF90911.1"/>
    </source>
</evidence>
<feature type="non-terminal residue" evidence="1">
    <location>
        <position position="1"/>
    </location>
</feature>
<accession>X0TUN8</accession>
<comment type="caution">
    <text evidence="1">The sequence shown here is derived from an EMBL/GenBank/DDBJ whole genome shotgun (WGS) entry which is preliminary data.</text>
</comment>
<organism evidence="1">
    <name type="scientific">marine sediment metagenome</name>
    <dbReference type="NCBI Taxonomy" id="412755"/>
    <lineage>
        <taxon>unclassified sequences</taxon>
        <taxon>metagenomes</taxon>
        <taxon>ecological metagenomes</taxon>
    </lineage>
</organism>
<protein>
    <submittedName>
        <fullName evidence="1">Uncharacterized protein</fullName>
    </submittedName>
</protein>
<proteinExistence type="predicted"/>
<dbReference type="AlphaFoldDB" id="X0TUN8"/>
<dbReference type="EMBL" id="BARS01018117">
    <property type="protein sequence ID" value="GAF90911.1"/>
    <property type="molecule type" value="Genomic_DNA"/>
</dbReference>
<gene>
    <name evidence="1" type="ORF">S01H1_29531</name>
</gene>